<dbReference type="SUPFAM" id="SSF51197">
    <property type="entry name" value="Clavaminate synthase-like"/>
    <property type="match status" value="1"/>
</dbReference>
<organism evidence="2">
    <name type="scientific">Phaeodactylum tricornutum</name>
    <name type="common">Diatom</name>
    <dbReference type="NCBI Taxonomy" id="2850"/>
    <lineage>
        <taxon>Eukaryota</taxon>
        <taxon>Sar</taxon>
        <taxon>Stramenopiles</taxon>
        <taxon>Ochrophyta</taxon>
        <taxon>Bacillariophyta</taxon>
        <taxon>Bacillariophyceae</taxon>
        <taxon>Bacillariophycidae</taxon>
        <taxon>Naviculales</taxon>
        <taxon>Phaeodactylaceae</taxon>
        <taxon>Phaeodactylum</taxon>
    </lineage>
</organism>
<comment type="cofactor">
    <cofactor evidence="1">
        <name>Fe cation</name>
        <dbReference type="ChEBI" id="CHEBI:24875"/>
    </cofactor>
</comment>
<protein>
    <recommendedName>
        <fullName evidence="3">Phytanoyl-CoA dioxygenase</fullName>
    </recommendedName>
</protein>
<dbReference type="PANTHER" id="PTHR20883:SF48">
    <property type="entry name" value="ECTOINE DIOXYGENASE"/>
    <property type="match status" value="1"/>
</dbReference>
<dbReference type="GO" id="GO:0046872">
    <property type="term" value="F:metal ion binding"/>
    <property type="evidence" value="ECO:0007669"/>
    <property type="project" value="UniProtKB-ARBA"/>
</dbReference>
<accession>A0A8J9S2A1</accession>
<sequence length="359" mass="40315">MVHEYQKDDESSVNSADEALFEMLGILPSLAIGNGVPDEEDDENSMDDEGGAQAFSLDRFIQRKDDNWIRKVLANSDNINLRHQYETTSVCVFPEALRIPAIEMRRLADELVWGGHIYPSDKTYETLRISKDGSTEERRALTRIENFVNYHSGWNALCNDYLRRLVSLALGQPMVLYKEKLNLKPSGGSGFAPHLDTPSLRVALGDRGPREFCTVMVAIDNMTTRNGCLRIAKGVWSEDHHVNTIQPKAEGNPDADGRAGAVLPELVDQLQFEDLVCVGGTIVAFNGWAPHRSKTNLSSFARRAVFLTYTLAAEGDFHDAYYQEMEHLRNKWRDKVGLPTQISNDELMELNALSTVPRT</sequence>
<name>A0A8J9S2A1_PHATR</name>
<dbReference type="Proteomes" id="UP000836788">
    <property type="component" value="Chromosome 12"/>
</dbReference>
<dbReference type="AlphaFoldDB" id="A0A8J9S2A1"/>
<dbReference type="Gene3D" id="2.60.120.620">
    <property type="entry name" value="q2cbj1_9rhob like domain"/>
    <property type="match status" value="1"/>
</dbReference>
<dbReference type="GO" id="GO:0016491">
    <property type="term" value="F:oxidoreductase activity"/>
    <property type="evidence" value="ECO:0007669"/>
    <property type="project" value="UniProtKB-ARBA"/>
</dbReference>
<reference evidence="2" key="1">
    <citation type="submission" date="2022-02" db="EMBL/GenBank/DDBJ databases">
        <authorList>
            <person name="Giguere J D."/>
        </authorList>
    </citation>
    <scope>NUCLEOTIDE SEQUENCE</scope>
    <source>
        <strain evidence="2">CCAP 1055/1</strain>
    </source>
</reference>
<dbReference type="PANTHER" id="PTHR20883">
    <property type="entry name" value="PHYTANOYL-COA DIOXYGENASE DOMAIN CONTAINING 1"/>
    <property type="match status" value="1"/>
</dbReference>
<proteinExistence type="predicted"/>
<dbReference type="InterPro" id="IPR008775">
    <property type="entry name" value="Phytyl_CoA_dOase-like"/>
</dbReference>
<dbReference type="Pfam" id="PF05721">
    <property type="entry name" value="PhyH"/>
    <property type="match status" value="1"/>
</dbReference>
<dbReference type="EMBL" id="OU594953">
    <property type="protein sequence ID" value="CAG9279696.1"/>
    <property type="molecule type" value="Genomic_DNA"/>
</dbReference>
<evidence type="ECO:0000256" key="1">
    <source>
        <dbReference type="ARBA" id="ARBA00001962"/>
    </source>
</evidence>
<evidence type="ECO:0000313" key="2">
    <source>
        <dbReference type="EMBL" id="CAG9279696.1"/>
    </source>
</evidence>
<gene>
    <name evidence="2" type="ORF">PTTT1_LOCUS10909</name>
</gene>
<evidence type="ECO:0008006" key="3">
    <source>
        <dbReference type="Google" id="ProtNLM"/>
    </source>
</evidence>